<feature type="compositionally biased region" description="Basic and acidic residues" evidence="3">
    <location>
        <begin position="233"/>
        <end position="243"/>
    </location>
</feature>
<sequence length="499" mass="57498">MPPQPPSSFKRIMTIILTRHGSRSPMYYYPNAYKNTHKDSEDSNLFDINKWNCSFEIAHLSKIGPIRKRFDPKLIEYPPSCTTGQLTKEGFDQHYRLGITIRKYLDNRQNSIFGNYIDRNDVYLRTTAIERAYKSAVSFMQGFAPPGFPDELLEIISGSDSYDMLRPNKRQCVEMAEMYNNFSKTEEFRTQLINGYEVMRDVFNYLQINIRDPKSRLKENESKAITKSKNKTQKHERNDEISDKNTNSIARSGLKLLSYDSNIIERPKIAMKNKTRSSKHSDIDSSATDNPKSTKKAINTHNKQIDLNGHLTDHLSDSDDDTTYYQNLHEAEKGACDYVITNDCFETSNFVFSNVSLEKRAEIVKHCERFIVDSSTPMRIVSFSQSFRAFFKLIDDRLSLNNRYKMALFSAHDSSVTEMLSALGQKVLENPPYASFVISEVLQKGSQFYVRFSFNGDVLAVPGEIAGEEIGLGTGIYSFHKFRMNFQPLIDHCHDFDEF</sequence>
<dbReference type="PANTHER" id="PTHR11567:SF110">
    <property type="entry name" value="2-PHOSPHOXYLOSE PHOSPHATASE 1"/>
    <property type="match status" value="1"/>
</dbReference>
<dbReference type="PANTHER" id="PTHR11567">
    <property type="entry name" value="ACID PHOSPHATASE-RELATED"/>
    <property type="match status" value="1"/>
</dbReference>
<evidence type="ECO:0000313" key="4">
    <source>
        <dbReference type="EMBL" id="KAK8881564.1"/>
    </source>
</evidence>
<keyword evidence="2" id="KW-0378">Hydrolase</keyword>
<feature type="region of interest" description="Disordered" evidence="3">
    <location>
        <begin position="216"/>
        <end position="246"/>
    </location>
</feature>
<evidence type="ECO:0000256" key="3">
    <source>
        <dbReference type="SAM" id="MobiDB-lite"/>
    </source>
</evidence>
<dbReference type="InterPro" id="IPR029033">
    <property type="entry name" value="His_PPase_superfam"/>
</dbReference>
<dbReference type="SUPFAM" id="SSF53254">
    <property type="entry name" value="Phosphoglycerate mutase-like"/>
    <property type="match status" value="1"/>
</dbReference>
<dbReference type="Gene3D" id="3.40.50.1240">
    <property type="entry name" value="Phosphoglycerate mutase-like"/>
    <property type="match status" value="1"/>
</dbReference>
<dbReference type="CDD" id="cd07061">
    <property type="entry name" value="HP_HAP_like"/>
    <property type="match status" value="1"/>
</dbReference>
<dbReference type="PROSITE" id="PS00778">
    <property type="entry name" value="HIS_ACID_PHOSPHAT_2"/>
    <property type="match status" value="1"/>
</dbReference>
<reference evidence="4 5" key="1">
    <citation type="submission" date="2024-04" db="EMBL/GenBank/DDBJ databases">
        <title>Tritrichomonas musculus Genome.</title>
        <authorList>
            <person name="Alves-Ferreira E."/>
            <person name="Grigg M."/>
            <person name="Lorenzi H."/>
            <person name="Galac M."/>
        </authorList>
    </citation>
    <scope>NUCLEOTIDE SEQUENCE [LARGE SCALE GENOMIC DNA]</scope>
    <source>
        <strain evidence="4 5">EAF2021</strain>
    </source>
</reference>
<organism evidence="4 5">
    <name type="scientific">Tritrichomonas musculus</name>
    <dbReference type="NCBI Taxonomy" id="1915356"/>
    <lineage>
        <taxon>Eukaryota</taxon>
        <taxon>Metamonada</taxon>
        <taxon>Parabasalia</taxon>
        <taxon>Tritrichomonadida</taxon>
        <taxon>Tritrichomonadidae</taxon>
        <taxon>Tritrichomonas</taxon>
    </lineage>
</organism>
<evidence type="ECO:0000256" key="1">
    <source>
        <dbReference type="ARBA" id="ARBA00005375"/>
    </source>
</evidence>
<feature type="compositionally biased region" description="Polar residues" evidence="3">
    <location>
        <begin position="284"/>
        <end position="296"/>
    </location>
</feature>
<evidence type="ECO:0000313" key="5">
    <source>
        <dbReference type="Proteomes" id="UP001470230"/>
    </source>
</evidence>
<dbReference type="EMBL" id="JAPFFF010000010">
    <property type="protein sequence ID" value="KAK8881564.1"/>
    <property type="molecule type" value="Genomic_DNA"/>
</dbReference>
<accession>A0ABR2JRN8</accession>
<proteinExistence type="inferred from homology"/>
<evidence type="ECO:0008006" key="6">
    <source>
        <dbReference type="Google" id="ProtNLM"/>
    </source>
</evidence>
<dbReference type="Pfam" id="PF00328">
    <property type="entry name" value="His_Phos_2"/>
    <property type="match status" value="1"/>
</dbReference>
<feature type="region of interest" description="Disordered" evidence="3">
    <location>
        <begin position="268"/>
        <end position="296"/>
    </location>
</feature>
<gene>
    <name evidence="4" type="ORF">M9Y10_004308</name>
</gene>
<dbReference type="InterPro" id="IPR000560">
    <property type="entry name" value="His_Pase_clade-2"/>
</dbReference>
<dbReference type="InterPro" id="IPR033379">
    <property type="entry name" value="Acid_Pase_AS"/>
</dbReference>
<comment type="caution">
    <text evidence="4">The sequence shown here is derived from an EMBL/GenBank/DDBJ whole genome shotgun (WGS) entry which is preliminary data.</text>
</comment>
<dbReference type="Proteomes" id="UP001470230">
    <property type="component" value="Unassembled WGS sequence"/>
</dbReference>
<keyword evidence="5" id="KW-1185">Reference proteome</keyword>
<evidence type="ECO:0000256" key="2">
    <source>
        <dbReference type="ARBA" id="ARBA00022801"/>
    </source>
</evidence>
<dbReference type="InterPro" id="IPR050645">
    <property type="entry name" value="Histidine_acid_phosphatase"/>
</dbReference>
<name>A0ABR2JRN8_9EUKA</name>
<feature type="compositionally biased region" description="Basic residues" evidence="3">
    <location>
        <begin position="269"/>
        <end position="278"/>
    </location>
</feature>
<comment type="similarity">
    <text evidence="1">Belongs to the histidine acid phosphatase family.</text>
</comment>
<protein>
    <recommendedName>
        <fullName evidence="6">Histidine acid phosphatase family protein</fullName>
    </recommendedName>
</protein>